<accession>A0A642UXH3</accession>
<feature type="compositionally biased region" description="Polar residues" evidence="1">
    <location>
        <begin position="64"/>
        <end position="85"/>
    </location>
</feature>
<dbReference type="VEuPathDB" id="FungiDB:DIURU_000885"/>
<feature type="compositionally biased region" description="Low complexity" evidence="1">
    <location>
        <begin position="497"/>
        <end position="510"/>
    </location>
</feature>
<proteinExistence type="predicted"/>
<protein>
    <recommendedName>
        <fullName evidence="2">DUF7082 domain-containing protein</fullName>
    </recommendedName>
</protein>
<feature type="region of interest" description="Disordered" evidence="1">
    <location>
        <begin position="408"/>
        <end position="510"/>
    </location>
</feature>
<reference evidence="3 4" key="1">
    <citation type="submission" date="2019-07" db="EMBL/GenBank/DDBJ databases">
        <title>Genome assembly of two rare yeast pathogens: Diutina rugosa and Trichomonascus ciferrii.</title>
        <authorList>
            <person name="Mixao V."/>
            <person name="Saus E."/>
            <person name="Hansen A."/>
            <person name="Lass-Flor C."/>
            <person name="Gabaldon T."/>
        </authorList>
    </citation>
    <scope>NUCLEOTIDE SEQUENCE [LARGE SCALE GENOMIC DNA]</scope>
    <source>
        <strain evidence="3 4">CBS 613</strain>
    </source>
</reference>
<feature type="region of interest" description="Disordered" evidence="1">
    <location>
        <begin position="603"/>
        <end position="634"/>
    </location>
</feature>
<dbReference type="RefSeq" id="XP_034014552.1">
    <property type="nucleotide sequence ID" value="XM_034159182.1"/>
</dbReference>
<gene>
    <name evidence="3" type="ORF">DIURU_000885</name>
</gene>
<sequence length="634" mass="67061">MASHTSSRGPVPTTSPRPATTPTPMKPTALTAVDDDAIEEDGELEDDDESMASSDSSTPTQSSNNVSGDDSVTVGNGVGTTSDTADISADGVANGAATTNGAATANGHAHGVANGAATTNGHASDAATLNSPSKVPLHLPLLVRRTFIHPQCYYDHPDLQVEPVKLKFSDDPAVLTENWTPAEVAASRRIVRFHFTPHEVNVGGGHPMMEYHVGFEAISPNDYDHVSPIVSCIWWQEMNLHIVTSVDIIVLLEHMVRQQFSIEEKNRIRRNLQSLKPYTVARTNHRFLPFFNLIMEMEDPRPRNIEKDIKVFRWADLGLALEKVLFKYTWNVPRFQFYLVRKENQFGQLPAPPPPKHQPDEFVSADRVRRMRRQWSKGGGSGGAHHLHTKPTNAELASAAALASGVGVGAGAASSTPGNSSSYDDDNSGKKSGETTVSNSTSSDEDMTNGVGSLSSLSSSGGYSNSVFSGSSSSADSEATSASDGSVMASRKSPDKSAPAASNGAASADSAQPLQTRYPLHYYQFPAGSQLRYDSKAPVVPSPEVPSSAVVGGGGATVLPVPPLAKGATTLPPIATIHPGIASPPTVLLPPLRDTARVAYPPPPALPSLSSVIPASPKVPGISPPHSHQSPRSR</sequence>
<feature type="compositionally biased region" description="Low complexity" evidence="1">
    <location>
        <begin position="408"/>
        <end position="422"/>
    </location>
</feature>
<organism evidence="3 4">
    <name type="scientific">Diutina rugosa</name>
    <name type="common">Yeast</name>
    <name type="synonym">Candida rugosa</name>
    <dbReference type="NCBI Taxonomy" id="5481"/>
    <lineage>
        <taxon>Eukaryota</taxon>
        <taxon>Fungi</taxon>
        <taxon>Dikarya</taxon>
        <taxon>Ascomycota</taxon>
        <taxon>Saccharomycotina</taxon>
        <taxon>Pichiomycetes</taxon>
        <taxon>Debaryomycetaceae</taxon>
        <taxon>Diutina</taxon>
    </lineage>
</organism>
<dbReference type="PANTHER" id="PTHR39463">
    <property type="entry name" value="MEDUSA"/>
    <property type="match status" value="1"/>
</dbReference>
<evidence type="ECO:0000313" key="4">
    <source>
        <dbReference type="Proteomes" id="UP000449547"/>
    </source>
</evidence>
<evidence type="ECO:0000259" key="2">
    <source>
        <dbReference type="Pfam" id="PF23305"/>
    </source>
</evidence>
<feature type="domain" description="DUF7082" evidence="2">
    <location>
        <begin position="163"/>
        <end position="325"/>
    </location>
</feature>
<dbReference type="GeneID" id="54779538"/>
<comment type="caution">
    <text evidence="3">The sequence shown here is derived from an EMBL/GenBank/DDBJ whole genome shotgun (WGS) entry which is preliminary data.</text>
</comment>
<dbReference type="GO" id="GO:0005634">
    <property type="term" value="C:nucleus"/>
    <property type="evidence" value="ECO:0007669"/>
    <property type="project" value="TreeGrafter"/>
</dbReference>
<dbReference type="EMBL" id="SWFT01000027">
    <property type="protein sequence ID" value="KAA8907201.1"/>
    <property type="molecule type" value="Genomic_DNA"/>
</dbReference>
<dbReference type="PANTHER" id="PTHR39463:SF1">
    <property type="entry name" value="MEDUSA"/>
    <property type="match status" value="1"/>
</dbReference>
<evidence type="ECO:0000313" key="3">
    <source>
        <dbReference type="EMBL" id="KAA8907201.1"/>
    </source>
</evidence>
<feature type="region of interest" description="Disordered" evidence="1">
    <location>
        <begin position="1"/>
        <end position="87"/>
    </location>
</feature>
<name>A0A642UXH3_DIURU</name>
<dbReference type="Proteomes" id="UP000449547">
    <property type="component" value="Unassembled WGS sequence"/>
</dbReference>
<feature type="compositionally biased region" description="Low complexity" evidence="1">
    <location>
        <begin position="607"/>
        <end position="616"/>
    </location>
</feature>
<feature type="compositionally biased region" description="Low complexity" evidence="1">
    <location>
        <begin position="51"/>
        <end position="63"/>
    </location>
</feature>
<dbReference type="InterPro" id="IPR055509">
    <property type="entry name" value="DUF7082"/>
</dbReference>
<dbReference type="Pfam" id="PF23305">
    <property type="entry name" value="DUF7082"/>
    <property type="match status" value="1"/>
</dbReference>
<feature type="compositionally biased region" description="Pro residues" evidence="1">
    <location>
        <begin position="13"/>
        <end position="25"/>
    </location>
</feature>
<feature type="compositionally biased region" description="Low complexity" evidence="1">
    <location>
        <begin position="448"/>
        <end position="486"/>
    </location>
</feature>
<dbReference type="OrthoDB" id="1751210at2759"/>
<dbReference type="AlphaFoldDB" id="A0A642UXH3"/>
<feature type="compositionally biased region" description="Acidic residues" evidence="1">
    <location>
        <begin position="33"/>
        <end position="50"/>
    </location>
</feature>
<evidence type="ECO:0000256" key="1">
    <source>
        <dbReference type="SAM" id="MobiDB-lite"/>
    </source>
</evidence>
<keyword evidence="4" id="KW-1185">Reference proteome</keyword>